<evidence type="ECO:0000256" key="1">
    <source>
        <dbReference type="ARBA" id="ARBA00010879"/>
    </source>
</evidence>
<dbReference type="Gene3D" id="3.30.70.270">
    <property type="match status" value="1"/>
</dbReference>
<evidence type="ECO:0000256" key="2">
    <source>
        <dbReference type="ARBA" id="ARBA00012180"/>
    </source>
</evidence>
<dbReference type="InterPro" id="IPR009861">
    <property type="entry name" value="HCST"/>
</dbReference>
<dbReference type="Pfam" id="PF00078">
    <property type="entry name" value="RVT_1"/>
    <property type="match status" value="1"/>
</dbReference>
<reference evidence="5 6" key="1">
    <citation type="submission" date="2019-06" db="EMBL/GenBank/DDBJ databases">
        <title>A chromosome-scale genome assembly of the European perch, Perca fluviatilis.</title>
        <authorList>
            <person name="Roques C."/>
            <person name="Zahm M."/>
            <person name="Cabau C."/>
            <person name="Klopp C."/>
            <person name="Bouchez O."/>
            <person name="Donnadieu C."/>
            <person name="Kuhl H."/>
            <person name="Gislard M."/>
            <person name="Guendouz S."/>
            <person name="Journot L."/>
            <person name="Haffray P."/>
            <person name="Bestin A."/>
            <person name="Morvezen R."/>
            <person name="Feron R."/>
            <person name="Wen M."/>
            <person name="Jouanno E."/>
            <person name="Herpin A."/>
            <person name="Schartl M."/>
            <person name="Postlethwait J."/>
            <person name="Schaerlinger B."/>
            <person name="Chardard D."/>
            <person name="Lecocq T."/>
            <person name="Poncet C."/>
            <person name="Jaffrelo L."/>
            <person name="Lampietro C."/>
            <person name="Guiguen Y."/>
        </authorList>
    </citation>
    <scope>NUCLEOTIDE SEQUENCE [LARGE SCALE GENOMIC DNA]</scope>
    <source>
        <tissue evidence="5">Blood</tissue>
    </source>
</reference>
<dbReference type="EC" id="3.1.26.4" evidence="2"/>
<keyword evidence="6" id="KW-1185">Reference proteome</keyword>
<dbReference type="InterPro" id="IPR043128">
    <property type="entry name" value="Rev_trsase/Diguanyl_cyclase"/>
</dbReference>
<dbReference type="GO" id="GO:0004523">
    <property type="term" value="F:RNA-DNA hybrid ribonuclease activity"/>
    <property type="evidence" value="ECO:0007669"/>
    <property type="project" value="UniProtKB-EC"/>
</dbReference>
<evidence type="ECO:0000313" key="5">
    <source>
        <dbReference type="EMBL" id="KAF1387781.1"/>
    </source>
</evidence>
<dbReference type="SUPFAM" id="SSF56672">
    <property type="entry name" value="DNA/RNA polymerases"/>
    <property type="match status" value="1"/>
</dbReference>
<dbReference type="Proteomes" id="UP000465112">
    <property type="component" value="Chromosome 7"/>
</dbReference>
<dbReference type="CDD" id="cd01647">
    <property type="entry name" value="RT_LTR"/>
    <property type="match status" value="1"/>
</dbReference>
<feature type="transmembrane region" description="Helical" evidence="3">
    <location>
        <begin position="274"/>
        <end position="295"/>
    </location>
</feature>
<protein>
    <recommendedName>
        <fullName evidence="2">ribonuclease H</fullName>
        <ecNumber evidence="2">3.1.26.4</ecNumber>
    </recommendedName>
</protein>
<dbReference type="GO" id="GO:0043548">
    <property type="term" value="F:phosphatidylinositol 3-kinase binding"/>
    <property type="evidence" value="ECO:0007669"/>
    <property type="project" value="InterPro"/>
</dbReference>
<accession>A0A6A5EEV6</accession>
<dbReference type="AlphaFoldDB" id="A0A6A5EEV6"/>
<organism evidence="5 6">
    <name type="scientific">Perca fluviatilis</name>
    <name type="common">European perch</name>
    <dbReference type="NCBI Taxonomy" id="8168"/>
    <lineage>
        <taxon>Eukaryota</taxon>
        <taxon>Metazoa</taxon>
        <taxon>Chordata</taxon>
        <taxon>Craniata</taxon>
        <taxon>Vertebrata</taxon>
        <taxon>Euteleostomi</taxon>
        <taxon>Actinopterygii</taxon>
        <taxon>Neopterygii</taxon>
        <taxon>Teleostei</taxon>
        <taxon>Neoteleostei</taxon>
        <taxon>Acanthomorphata</taxon>
        <taxon>Eupercaria</taxon>
        <taxon>Perciformes</taxon>
        <taxon>Percoidei</taxon>
        <taxon>Percidae</taxon>
        <taxon>Percinae</taxon>
        <taxon>Perca</taxon>
    </lineage>
</organism>
<comment type="similarity">
    <text evidence="1">Belongs to the beta type-B retroviral polymerase family. HERV class-II K(HML-2) pol subfamily.</text>
</comment>
<dbReference type="GO" id="GO:0005102">
    <property type="term" value="F:signaling receptor binding"/>
    <property type="evidence" value="ECO:0007669"/>
    <property type="project" value="InterPro"/>
</dbReference>
<dbReference type="PANTHER" id="PTHR24559:SF444">
    <property type="entry name" value="REVERSE TRANSCRIPTASE DOMAIN-CONTAINING PROTEIN"/>
    <property type="match status" value="1"/>
</dbReference>
<evidence type="ECO:0000313" key="6">
    <source>
        <dbReference type="Proteomes" id="UP000465112"/>
    </source>
</evidence>
<keyword evidence="3" id="KW-0812">Transmembrane</keyword>
<dbReference type="Pfam" id="PF07213">
    <property type="entry name" value="DAP10"/>
    <property type="match status" value="1"/>
</dbReference>
<dbReference type="Gene3D" id="1.10.287.770">
    <property type="entry name" value="YojJ-like"/>
    <property type="match status" value="1"/>
</dbReference>
<dbReference type="GO" id="GO:0050776">
    <property type="term" value="P:regulation of immune response"/>
    <property type="evidence" value="ECO:0007669"/>
    <property type="project" value="InterPro"/>
</dbReference>
<dbReference type="GO" id="GO:0051897">
    <property type="term" value="P:positive regulation of phosphatidylinositol 3-kinase/protein kinase B signal transduction"/>
    <property type="evidence" value="ECO:0007669"/>
    <property type="project" value="InterPro"/>
</dbReference>
<dbReference type="EMBL" id="VHII01000007">
    <property type="protein sequence ID" value="KAF1387781.1"/>
    <property type="molecule type" value="Genomic_DNA"/>
</dbReference>
<feature type="domain" description="Reverse transcriptase" evidence="4">
    <location>
        <begin position="29"/>
        <end position="181"/>
    </location>
</feature>
<proteinExistence type="inferred from homology"/>
<dbReference type="InterPro" id="IPR043502">
    <property type="entry name" value="DNA/RNA_pol_sf"/>
</dbReference>
<sequence length="321" mass="35820">MKQEAKYLLDNGLAVPSRSPWSSPCLLAPKPDGTSHFCMDYRKVNAVTVPDSFPLPRMEDCIDSIGPAVISKLDLLKGYWQVPLTSRESEISAFVTPDNFLQYTVMPFGVRNAPATFQRLMSLVLGNIKNCNVYLDDVVVYDWASHIASLTEVFQRLVDASLTLNLAKCEFGKATVTYLGKQVIHGQGFNLEIKHKKGTDNVVADALSRGYCPLRQSESKGQTYCFKPFRTVTTELTNLTMAHNKFFIVVLFFLCNLAVALTESNVSCYRVEPGTIAGIICADMLLTLIIVIVTYRCASLRRQKIENANKVYMNVRANCKS</sequence>
<evidence type="ECO:0000256" key="3">
    <source>
        <dbReference type="SAM" id="Phobius"/>
    </source>
</evidence>
<dbReference type="Gene3D" id="3.10.10.10">
    <property type="entry name" value="HIV Type 1 Reverse Transcriptase, subunit A, domain 1"/>
    <property type="match status" value="1"/>
</dbReference>
<keyword evidence="3" id="KW-0472">Membrane</keyword>
<dbReference type="InterPro" id="IPR000477">
    <property type="entry name" value="RT_dom"/>
</dbReference>
<dbReference type="GO" id="GO:0016020">
    <property type="term" value="C:membrane"/>
    <property type="evidence" value="ECO:0007669"/>
    <property type="project" value="InterPro"/>
</dbReference>
<gene>
    <name evidence="5" type="ORF">PFLUV_G00083510</name>
</gene>
<evidence type="ECO:0000259" key="4">
    <source>
        <dbReference type="Pfam" id="PF00078"/>
    </source>
</evidence>
<dbReference type="PANTHER" id="PTHR24559">
    <property type="entry name" value="TRANSPOSON TY3-I GAG-POL POLYPROTEIN"/>
    <property type="match status" value="1"/>
</dbReference>
<dbReference type="InterPro" id="IPR053134">
    <property type="entry name" value="RNA-dir_DNA_polymerase"/>
</dbReference>
<feature type="transmembrane region" description="Helical" evidence="3">
    <location>
        <begin position="246"/>
        <end position="262"/>
    </location>
</feature>
<comment type="caution">
    <text evidence="5">The sequence shown here is derived from an EMBL/GenBank/DDBJ whole genome shotgun (WGS) entry which is preliminary data.</text>
</comment>
<keyword evidence="3" id="KW-1133">Transmembrane helix</keyword>
<name>A0A6A5EEV6_PERFL</name>